<keyword evidence="3" id="KW-1185">Reference proteome</keyword>
<reference evidence="2 3" key="1">
    <citation type="journal article" date="2013" name="Nat. Genet.">
        <title>The high-quality draft genome of peach (Prunus persica) identifies unique patterns of genetic diversity, domestication and genome evolution.</title>
        <authorList>
            <consortium name="International Peach Genome Initiative"/>
            <person name="Verde I."/>
            <person name="Abbott A.G."/>
            <person name="Scalabrin S."/>
            <person name="Jung S."/>
            <person name="Shu S."/>
            <person name="Marroni F."/>
            <person name="Zhebentyayeva T."/>
            <person name="Dettori M.T."/>
            <person name="Grimwood J."/>
            <person name="Cattonaro F."/>
            <person name="Zuccolo A."/>
            <person name="Rossini L."/>
            <person name="Jenkins J."/>
            <person name="Vendramin E."/>
            <person name="Meisel L.A."/>
            <person name="Decroocq V."/>
            <person name="Sosinski B."/>
            <person name="Prochnik S."/>
            <person name="Mitros T."/>
            <person name="Policriti A."/>
            <person name="Cipriani G."/>
            <person name="Dondini L."/>
            <person name="Ficklin S."/>
            <person name="Goodstein D.M."/>
            <person name="Xuan P."/>
            <person name="Del Fabbro C."/>
            <person name="Aramini V."/>
            <person name="Copetti D."/>
            <person name="Gonzalez S."/>
            <person name="Horner D.S."/>
            <person name="Falchi R."/>
            <person name="Lucas S."/>
            <person name="Mica E."/>
            <person name="Maldonado J."/>
            <person name="Lazzari B."/>
            <person name="Bielenberg D."/>
            <person name="Pirona R."/>
            <person name="Miculan M."/>
            <person name="Barakat A."/>
            <person name="Testolin R."/>
            <person name="Stella A."/>
            <person name="Tartarini S."/>
            <person name="Tonutti P."/>
            <person name="Arus P."/>
            <person name="Orellana A."/>
            <person name="Wells C."/>
            <person name="Main D."/>
            <person name="Vizzotto G."/>
            <person name="Silva H."/>
            <person name="Salamini F."/>
            <person name="Schmutz J."/>
            <person name="Morgante M."/>
            <person name="Rokhsar D.S."/>
        </authorList>
    </citation>
    <scope>NUCLEOTIDE SEQUENCE [LARGE SCALE GENOMIC DNA]</scope>
    <source>
        <strain evidence="3">cv. Nemared</strain>
    </source>
</reference>
<feature type="compositionally biased region" description="Pro residues" evidence="1">
    <location>
        <begin position="45"/>
        <end position="54"/>
    </location>
</feature>
<organism evidence="2 3">
    <name type="scientific">Prunus persica</name>
    <name type="common">Peach</name>
    <name type="synonym">Amygdalus persica</name>
    <dbReference type="NCBI Taxonomy" id="3760"/>
    <lineage>
        <taxon>Eukaryota</taxon>
        <taxon>Viridiplantae</taxon>
        <taxon>Streptophyta</taxon>
        <taxon>Embryophyta</taxon>
        <taxon>Tracheophyta</taxon>
        <taxon>Spermatophyta</taxon>
        <taxon>Magnoliopsida</taxon>
        <taxon>eudicotyledons</taxon>
        <taxon>Gunneridae</taxon>
        <taxon>Pentapetalae</taxon>
        <taxon>rosids</taxon>
        <taxon>fabids</taxon>
        <taxon>Rosales</taxon>
        <taxon>Rosaceae</taxon>
        <taxon>Amygdaloideae</taxon>
        <taxon>Amygdaleae</taxon>
        <taxon>Prunus</taxon>
    </lineage>
</organism>
<accession>A0A251QZT2</accession>
<gene>
    <name evidence="2" type="ORF">PRUPE_1G193300</name>
</gene>
<feature type="region of interest" description="Disordered" evidence="1">
    <location>
        <begin position="24"/>
        <end position="113"/>
    </location>
</feature>
<evidence type="ECO:0000256" key="1">
    <source>
        <dbReference type="SAM" id="MobiDB-lite"/>
    </source>
</evidence>
<dbReference type="AlphaFoldDB" id="A0A251QZT2"/>
<proteinExistence type="predicted"/>
<feature type="compositionally biased region" description="Low complexity" evidence="1">
    <location>
        <begin position="26"/>
        <end position="44"/>
    </location>
</feature>
<evidence type="ECO:0000313" key="3">
    <source>
        <dbReference type="Proteomes" id="UP000006882"/>
    </source>
</evidence>
<dbReference type="Proteomes" id="UP000006882">
    <property type="component" value="Chromosome G1"/>
</dbReference>
<feature type="compositionally biased region" description="Low complexity" evidence="1">
    <location>
        <begin position="62"/>
        <end position="71"/>
    </location>
</feature>
<dbReference type="Gramene" id="ONI29322">
    <property type="protein sequence ID" value="ONI29322"/>
    <property type="gene ID" value="PRUPE_1G193300"/>
</dbReference>
<evidence type="ECO:0000313" key="2">
    <source>
        <dbReference type="EMBL" id="ONI29322.1"/>
    </source>
</evidence>
<name>A0A251QZT2_PRUPE</name>
<sequence>MKAQQMLQCKPNASFSQHAAQLLFLRSPSRTPRPSASPSSSPYRTPRPAPPAPAQSPVLHTPASAARSPARVSTCSKPRHVPLHTQGPAPSNHSSGPPRAPSLTPPCFYFKAQ</sequence>
<dbReference type="EMBL" id="CM007651">
    <property type="protein sequence ID" value="ONI29322.1"/>
    <property type="molecule type" value="Genomic_DNA"/>
</dbReference>
<protein>
    <submittedName>
        <fullName evidence="2">Uncharacterized protein</fullName>
    </submittedName>
</protein>